<dbReference type="PANTHER" id="PTHR18898:SF2">
    <property type="entry name" value="NUCLEOPROTEIN TPR"/>
    <property type="match status" value="1"/>
</dbReference>
<dbReference type="EMBL" id="LFYR01000760">
    <property type="protein sequence ID" value="KMZ69515.1"/>
    <property type="molecule type" value="Genomic_DNA"/>
</dbReference>
<sequence>MELRFECDKITMEAKFSSEKIHSSMKDLEYQRDEANSIRMQNVELNQLLADYQRKVKESTDFLNASEDLSKKLSVEVSILKSEKELLQNAEKKASEEINSLSERVQYLQSSLDTMRCVGEVHEESRLMEKIKLEDYTKRIEKELFDVKKEFQLEHDHINYLKKTRESIEEESKNQIEKLKTELSESLRTISTAETRAAIAEARFSNLDTLVKNSTKGFDNEGLQTESSFTDKEDNRDFCKVRDEMEKLKEDAEAYKNHMIHYKELAQTNELALKQIESNQQKLKAESEQLKIALELELRYLKEKISDLENQCSLKSAEALSAVAAKDDVIFSTSREIASLKEECSFKMVKIGELETQCDSFKKAVDAEHERCSSAQKNYERQVILQSGTIQELNKTSLALSSLQDELKELHIYSEKLRAENEIIKASNLSQISILMESNKNTERKYKEIDEQNKILHSHLETLYIKLGDRDLSTASWETFSDSNGDSKLQSAINYHRHTKELADTEVILLKQEKLRLQSQLDSALKLSDRSHALLQTEHENSRTISLTDVEYKSLQVQIEEVNLLRESNARLREENKHNFEECQKFHEMVQKVKLEGAQIATEKNVVSDRFLHEINILKEEKSLLEIKVTELIEKLKSTDSSEFERLKSVIKQKEIKLKEKETEVEMTKRLLVEKEESSLNLEQKIAKYRNELDKQQKKINNSLQRETTFQSEIEKSRKMNASLKKRLEKEKEGLSKQNCILQKQIEDYKSDAQMKTEDAIKKMEKETRIQMLEKTLEREREDLRKEKEEYKKEKHRRIKTENTVIEHMQKICQEKKKLVEEIRMYKCNVCNLLEGIGITVNQLPPESGLDEQTVAYLFSVGNFEETMTTLGDGLDVPFPLAYSSSAEAVMEITGQHLSGPPTGITSHDSKSSELKMKDVPKLVNDSRRTVRKIVRPHIEQPEEPSFDSEALDMESSAVIDSKVSEFHEESQSDIHLTGTLTSRKRPTASQHEPESEELPLKKSKATESIKEDADIPPLETVVPFLTEDVHDIATGQSHDLSDKVIECIRKDEKLEDSNIELQDQVNVHMEGLNDVEAPRNEFDVTLETVDEMSKDDDDQELLQQHIILSEDNQEESELVTADQELLLEEGELGHEESIDGDVGEIGGVSSNEVSIDETIVEDLNDKKENNIITAGEEISDKTEINFNETIVEPGDTQLSSSRTVMLPLSNSPIDKTPNAANESDEKQIGSGRNIVITDRARQNSLLRQTTAETIARGRGRVSRGSGSRGGASQFKRGQQNRGGRGQGSNDGKKG</sequence>
<dbReference type="Pfam" id="PF07926">
    <property type="entry name" value="TPR_MLP1_2"/>
    <property type="match status" value="1"/>
</dbReference>
<reference evidence="5" key="1">
    <citation type="journal article" date="2016" name="Nature">
        <title>The genome of the seagrass Zostera marina reveals angiosperm adaptation to the sea.</title>
        <authorList>
            <person name="Olsen J.L."/>
            <person name="Rouze P."/>
            <person name="Verhelst B."/>
            <person name="Lin Y.-C."/>
            <person name="Bayer T."/>
            <person name="Collen J."/>
            <person name="Dattolo E."/>
            <person name="De Paoli E."/>
            <person name="Dittami S."/>
            <person name="Maumus F."/>
            <person name="Michel G."/>
            <person name="Kersting A."/>
            <person name="Lauritano C."/>
            <person name="Lohaus R."/>
            <person name="Toepel M."/>
            <person name="Tonon T."/>
            <person name="Vanneste K."/>
            <person name="Amirebrahimi M."/>
            <person name="Brakel J."/>
            <person name="Bostroem C."/>
            <person name="Chovatia M."/>
            <person name="Grimwood J."/>
            <person name="Jenkins J.W."/>
            <person name="Jueterbock A."/>
            <person name="Mraz A."/>
            <person name="Stam W.T."/>
            <person name="Tice H."/>
            <person name="Bornberg-Bauer E."/>
            <person name="Green P.J."/>
            <person name="Pearson G.A."/>
            <person name="Procaccini G."/>
            <person name="Duarte C.M."/>
            <person name="Schmutz J."/>
            <person name="Reusch T.B.H."/>
            <person name="Van de Peer Y."/>
        </authorList>
    </citation>
    <scope>NUCLEOTIDE SEQUENCE [LARGE SCALE GENOMIC DNA]</scope>
    <source>
        <strain evidence="5">cv. Finnish</strain>
    </source>
</reference>
<dbReference type="InterPro" id="IPR012929">
    <property type="entry name" value="Nucleoprot-TPR/MLP1-2_dom"/>
</dbReference>
<dbReference type="STRING" id="29655.A0A0K9PMR0"/>
<evidence type="ECO:0000256" key="2">
    <source>
        <dbReference type="SAM" id="MobiDB-lite"/>
    </source>
</evidence>
<feature type="compositionally biased region" description="Polar residues" evidence="2">
    <location>
        <begin position="1209"/>
        <end position="1222"/>
    </location>
</feature>
<comment type="caution">
    <text evidence="4">The sequence shown here is derived from an EMBL/GenBank/DDBJ whole genome shotgun (WGS) entry which is preliminary data.</text>
</comment>
<proteinExistence type="predicted"/>
<feature type="domain" description="Nucleoprotein TPR/MLP1-2" evidence="3">
    <location>
        <begin position="336"/>
        <end position="463"/>
    </location>
</feature>
<organism evidence="4 5">
    <name type="scientific">Zostera marina</name>
    <name type="common">Eelgrass</name>
    <dbReference type="NCBI Taxonomy" id="29655"/>
    <lineage>
        <taxon>Eukaryota</taxon>
        <taxon>Viridiplantae</taxon>
        <taxon>Streptophyta</taxon>
        <taxon>Embryophyta</taxon>
        <taxon>Tracheophyta</taxon>
        <taxon>Spermatophyta</taxon>
        <taxon>Magnoliopsida</taxon>
        <taxon>Liliopsida</taxon>
        <taxon>Zosteraceae</taxon>
        <taxon>Zostera</taxon>
    </lineage>
</organism>
<feature type="region of interest" description="Disordered" evidence="2">
    <location>
        <begin position="965"/>
        <end position="1012"/>
    </location>
</feature>
<feature type="region of interest" description="Disordered" evidence="2">
    <location>
        <begin position="1209"/>
        <end position="1235"/>
    </location>
</feature>
<feature type="coiled-coil region" evidence="1">
    <location>
        <begin position="169"/>
        <end position="196"/>
    </location>
</feature>
<protein>
    <recommendedName>
        <fullName evidence="3">Nucleoprotein TPR/MLP1-2 domain-containing protein</fullName>
    </recommendedName>
</protein>
<keyword evidence="1" id="KW-0175">Coiled coil</keyword>
<feature type="coiled-coil region" evidence="1">
    <location>
        <begin position="763"/>
        <end position="804"/>
    </location>
</feature>
<feature type="coiled-coil region" evidence="1">
    <location>
        <begin position="400"/>
        <end position="452"/>
    </location>
</feature>
<gene>
    <name evidence="4" type="ORF">ZOSMA_211G00240</name>
</gene>
<name>A0A0K9PMR0_ZOSMR</name>
<feature type="region of interest" description="Disordered" evidence="2">
    <location>
        <begin position="1253"/>
        <end position="1295"/>
    </location>
</feature>
<feature type="coiled-coil region" evidence="1">
    <location>
        <begin position="245"/>
        <end position="318"/>
    </location>
</feature>
<keyword evidence="5" id="KW-1185">Reference proteome</keyword>
<dbReference type="PANTHER" id="PTHR18898">
    <property type="entry name" value="NUCLEOPROTEIN TPR-RELATED"/>
    <property type="match status" value="1"/>
</dbReference>
<feature type="coiled-coil region" evidence="1">
    <location>
        <begin position="615"/>
        <end position="734"/>
    </location>
</feature>
<accession>A0A0K9PMR0</accession>
<dbReference type="OrthoDB" id="1938720at2759"/>
<dbReference type="GO" id="GO:0006606">
    <property type="term" value="P:protein import into nucleus"/>
    <property type="evidence" value="ECO:0007669"/>
    <property type="project" value="InterPro"/>
</dbReference>
<dbReference type="GO" id="GO:0006406">
    <property type="term" value="P:mRNA export from nucleus"/>
    <property type="evidence" value="ECO:0000318"/>
    <property type="project" value="GO_Central"/>
</dbReference>
<evidence type="ECO:0000256" key="1">
    <source>
        <dbReference type="SAM" id="Coils"/>
    </source>
</evidence>
<feature type="compositionally biased region" description="Basic and acidic residues" evidence="2">
    <location>
        <begin position="999"/>
        <end position="1012"/>
    </location>
</feature>
<dbReference type="GO" id="GO:0005643">
    <property type="term" value="C:nuclear pore"/>
    <property type="evidence" value="ECO:0000318"/>
    <property type="project" value="GO_Central"/>
</dbReference>
<dbReference type="OMA" id="THIMLQH"/>
<evidence type="ECO:0000259" key="3">
    <source>
        <dbReference type="Pfam" id="PF07926"/>
    </source>
</evidence>
<feature type="coiled-coil region" evidence="1">
    <location>
        <begin position="35"/>
        <end position="104"/>
    </location>
</feature>
<evidence type="ECO:0000313" key="5">
    <source>
        <dbReference type="Proteomes" id="UP000036987"/>
    </source>
</evidence>
<evidence type="ECO:0000313" key="4">
    <source>
        <dbReference type="EMBL" id="KMZ69515.1"/>
    </source>
</evidence>
<dbReference type="GO" id="GO:0017056">
    <property type="term" value="F:structural constituent of nuclear pore"/>
    <property type="evidence" value="ECO:0000318"/>
    <property type="project" value="GO_Central"/>
</dbReference>
<dbReference type="Proteomes" id="UP000036987">
    <property type="component" value="Unassembled WGS sequence"/>
</dbReference>